<dbReference type="Pfam" id="PF12248">
    <property type="entry name" value="Methyltransf_FA"/>
    <property type="match status" value="1"/>
</dbReference>
<proteinExistence type="predicted"/>
<evidence type="ECO:0000313" key="3">
    <source>
        <dbReference type="Proteomes" id="UP000507470"/>
    </source>
</evidence>
<protein>
    <recommendedName>
        <fullName evidence="1">Farnesoic acid O-methyl transferase domain-containing protein</fullName>
    </recommendedName>
</protein>
<dbReference type="InterPro" id="IPR022041">
    <property type="entry name" value="Methyltransf_FA"/>
</dbReference>
<feature type="domain" description="Farnesoic acid O-methyl transferase" evidence="1">
    <location>
        <begin position="9"/>
        <end position="74"/>
    </location>
</feature>
<accession>A0A6J8ESW7</accession>
<dbReference type="AlphaFoldDB" id="A0A6J8ESW7"/>
<organism evidence="2 3">
    <name type="scientific">Mytilus coruscus</name>
    <name type="common">Sea mussel</name>
    <dbReference type="NCBI Taxonomy" id="42192"/>
    <lineage>
        <taxon>Eukaryota</taxon>
        <taxon>Metazoa</taxon>
        <taxon>Spiralia</taxon>
        <taxon>Lophotrochozoa</taxon>
        <taxon>Mollusca</taxon>
        <taxon>Bivalvia</taxon>
        <taxon>Autobranchia</taxon>
        <taxon>Pteriomorphia</taxon>
        <taxon>Mytilida</taxon>
        <taxon>Mytiloidea</taxon>
        <taxon>Mytilidae</taxon>
        <taxon>Mytilinae</taxon>
        <taxon>Mytilus</taxon>
    </lineage>
</organism>
<gene>
    <name evidence="2" type="ORF">MCOR_54624</name>
</gene>
<dbReference type="Proteomes" id="UP000507470">
    <property type="component" value="Unassembled WGS sequence"/>
</dbReference>
<evidence type="ECO:0000313" key="2">
    <source>
        <dbReference type="EMBL" id="CAC5422585.1"/>
    </source>
</evidence>
<dbReference type="EMBL" id="CACVKT020009642">
    <property type="protein sequence ID" value="CAC5422585.1"/>
    <property type="molecule type" value="Genomic_DNA"/>
</dbReference>
<reference evidence="2 3" key="1">
    <citation type="submission" date="2020-06" db="EMBL/GenBank/DDBJ databases">
        <authorList>
            <person name="Li R."/>
            <person name="Bekaert M."/>
        </authorList>
    </citation>
    <scope>NUCLEOTIDE SEQUENCE [LARGE SCALE GENOMIC DNA]</scope>
    <source>
        <strain evidence="3">wild</strain>
    </source>
</reference>
<name>A0A6J8ESW7_MYTCO</name>
<keyword evidence="3" id="KW-1185">Reference proteome</keyword>
<evidence type="ECO:0000259" key="1">
    <source>
        <dbReference type="Pfam" id="PF12248"/>
    </source>
</evidence>
<sequence>MSNSDDGDSSKPMYGFIIGGWANRKSAIRKRNDNSLTPGSEQSVTFDTPDLCKCDEYRPFWISAINGVLMIGKGLIVGSSIQMTICSTAATCILLLQFLSPTIMGSLLIASCELVALSPGVVTQIPKKQEDGWEFYTKCYRYNGACLWCYF</sequence>
<dbReference type="OrthoDB" id="6114996at2759"/>